<feature type="compositionally biased region" description="Basic residues" evidence="1">
    <location>
        <begin position="123"/>
        <end position="134"/>
    </location>
</feature>
<gene>
    <name evidence="2" type="ORF">RHOBADRAFT_55940</name>
</gene>
<reference evidence="2 3" key="1">
    <citation type="journal article" date="2015" name="Front. Microbiol.">
        <title>Genome sequence of the plant growth promoting endophytic yeast Rhodotorula graminis WP1.</title>
        <authorList>
            <person name="Firrincieli A."/>
            <person name="Otillar R."/>
            <person name="Salamov A."/>
            <person name="Schmutz J."/>
            <person name="Khan Z."/>
            <person name="Redman R.S."/>
            <person name="Fleck N.D."/>
            <person name="Lindquist E."/>
            <person name="Grigoriev I.V."/>
            <person name="Doty S.L."/>
        </authorList>
    </citation>
    <scope>NUCLEOTIDE SEQUENCE [LARGE SCALE GENOMIC DNA]</scope>
    <source>
        <strain evidence="2 3">WP1</strain>
    </source>
</reference>
<feature type="region of interest" description="Disordered" evidence="1">
    <location>
        <begin position="1"/>
        <end position="249"/>
    </location>
</feature>
<feature type="compositionally biased region" description="Pro residues" evidence="1">
    <location>
        <begin position="884"/>
        <end position="893"/>
    </location>
</feature>
<feature type="compositionally biased region" description="Basic and acidic residues" evidence="1">
    <location>
        <begin position="200"/>
        <end position="212"/>
    </location>
</feature>
<feature type="region of interest" description="Disordered" evidence="1">
    <location>
        <begin position="744"/>
        <end position="812"/>
    </location>
</feature>
<feature type="compositionally biased region" description="Basic and acidic residues" evidence="1">
    <location>
        <begin position="744"/>
        <end position="776"/>
    </location>
</feature>
<feature type="compositionally biased region" description="Basic and acidic residues" evidence="1">
    <location>
        <begin position="142"/>
        <end position="155"/>
    </location>
</feature>
<evidence type="ECO:0000256" key="1">
    <source>
        <dbReference type="SAM" id="MobiDB-lite"/>
    </source>
</evidence>
<feature type="compositionally biased region" description="Low complexity" evidence="1">
    <location>
        <begin position="691"/>
        <end position="701"/>
    </location>
</feature>
<dbReference type="OMA" id="MWMAIRR"/>
<dbReference type="AlphaFoldDB" id="A0A0P9GHP7"/>
<dbReference type="Proteomes" id="UP000053890">
    <property type="component" value="Unassembled WGS sequence"/>
</dbReference>
<organism evidence="2 3">
    <name type="scientific">Rhodotorula graminis (strain WP1)</name>
    <dbReference type="NCBI Taxonomy" id="578459"/>
    <lineage>
        <taxon>Eukaryota</taxon>
        <taxon>Fungi</taxon>
        <taxon>Dikarya</taxon>
        <taxon>Basidiomycota</taxon>
        <taxon>Pucciniomycotina</taxon>
        <taxon>Microbotryomycetes</taxon>
        <taxon>Sporidiobolales</taxon>
        <taxon>Sporidiobolaceae</taxon>
        <taxon>Rhodotorula</taxon>
    </lineage>
</organism>
<protein>
    <submittedName>
        <fullName evidence="2">Uncharacterized protein</fullName>
    </submittedName>
</protein>
<accession>A0A0P9GHP7</accession>
<dbReference type="GeneID" id="28978541"/>
<feature type="region of interest" description="Disordered" evidence="1">
    <location>
        <begin position="265"/>
        <end position="313"/>
    </location>
</feature>
<feature type="region of interest" description="Disordered" evidence="1">
    <location>
        <begin position="826"/>
        <end position="969"/>
    </location>
</feature>
<feature type="compositionally biased region" description="Low complexity" evidence="1">
    <location>
        <begin position="710"/>
        <end position="728"/>
    </location>
</feature>
<feature type="compositionally biased region" description="Basic residues" evidence="1">
    <location>
        <begin position="92"/>
        <end position="103"/>
    </location>
</feature>
<dbReference type="EMBL" id="KQ474087">
    <property type="protein sequence ID" value="KPV72480.1"/>
    <property type="molecule type" value="Genomic_DNA"/>
</dbReference>
<evidence type="ECO:0000313" key="3">
    <source>
        <dbReference type="Proteomes" id="UP000053890"/>
    </source>
</evidence>
<feature type="compositionally biased region" description="Pro residues" evidence="1">
    <location>
        <begin position="613"/>
        <end position="638"/>
    </location>
</feature>
<name>A0A0P9GHP7_RHOGW</name>
<feature type="region of interest" description="Disordered" evidence="1">
    <location>
        <begin position="548"/>
        <end position="728"/>
    </location>
</feature>
<feature type="compositionally biased region" description="Low complexity" evidence="1">
    <location>
        <begin position="33"/>
        <end position="49"/>
    </location>
</feature>
<sequence>MPLFTRAPTRLTDLPSLTSSRPSRPRPTPTSTPPLSSTSHTSTTSSSGPSTPPATDFEPDASPSLVSTHPLQLELDGGRASLAPLPAPAPGHKLRTTRSRSKSRSREAAGGGDDDERAGRVGRFFRRIASRKSLRGGGGGCEQEHEQGREGEGDKFAPAVPSLPPRLEPLDLPSLGAPFELSGPVPPLEGPPDAHQQAGTEHEHEHEHEGDRSALAPVVTAAAGPTLASCSPAAHPPPQPARAQPAALASSFSRLKVRLSRLALPSSLSEARTSRPASVDAYGEASDDDNDEGDDDEGEGSKGGHAWLSAPPPRPAAAAAAATLLLTPPASPLYCAPPPPASPFLVARDYDPTVERLFAHARARLAGPAPSLVPSLALSSSSALALPPHIPHALPGPASTHPLAAAAAATAAGAAGGARHPARRPANGLRTLVAHRALRLKLVRGVTRTDRAELARTSSGPHVPPPPQVAPPHVALPLPRLREWAARPPFPERVLVHTASGGSGGTDVVRARLRSEGDGWGREGLERGWSRGTRAWLEAMAMAEVEGAGGHAVAGREREREGAAAAARRPPREAPPPPRSGGRGPSSSSSPSPVGPWLVGAAAVSDYGSRALPPLPALSPPPTRTPLVPGPGPGPGPGPLLLRQLARQDAEARLTGSRPGGGEEEEKEERVVEVEDEDEDERPLATLPRSPQRASRLLPPAALGPPRPASPRSRSRPTTPTAPSTAQLALLAAEQRKTARLEAELGRLRAREACRRREEDAAREGERARRRAEEQRRRTRAMHATGEARRRSTTTPGPGPGPAAAAAAAPQLVHSRSCGAYLAVPHQGYGDAWGAPPGQGRGLEPPLYHQPMHALSAPDLQALQRQQGLVRPLVPQQPQRYSLAPPPPSPSPSGIPLAPTRPSRPQRNSLRPSPHILPHSRSTPDMALSSAPAPASSGRSGLLAPPPPFSPTRRASYRPQTPLVTLEAA</sequence>
<keyword evidence="3" id="KW-1185">Reference proteome</keyword>
<feature type="compositionally biased region" description="Low complexity" evidence="1">
    <location>
        <begin position="927"/>
        <end position="942"/>
    </location>
</feature>
<feature type="compositionally biased region" description="Low complexity" evidence="1">
    <location>
        <begin position="8"/>
        <end position="22"/>
    </location>
</feature>
<feature type="region of interest" description="Disordered" evidence="1">
    <location>
        <begin position="449"/>
        <end position="468"/>
    </location>
</feature>
<proteinExistence type="predicted"/>
<feature type="compositionally biased region" description="Low complexity" evidence="1">
    <location>
        <begin position="585"/>
        <end position="596"/>
    </location>
</feature>
<feature type="compositionally biased region" description="Acidic residues" evidence="1">
    <location>
        <begin position="285"/>
        <end position="298"/>
    </location>
</feature>
<dbReference type="RefSeq" id="XP_018268529.1">
    <property type="nucleotide sequence ID" value="XM_018418093.1"/>
</dbReference>
<evidence type="ECO:0000313" key="2">
    <source>
        <dbReference type="EMBL" id="KPV72480.1"/>
    </source>
</evidence>